<dbReference type="AlphaFoldDB" id="A0A4V1LSJ3"/>
<dbReference type="RefSeq" id="WP_129123606.1">
    <property type="nucleotide sequence ID" value="NZ_PEIB01000030.1"/>
</dbReference>
<dbReference type="OrthoDB" id="5892215at2"/>
<keyword evidence="2" id="KW-1185">Reference proteome</keyword>
<organism evidence="1 2">
    <name type="scientific">Veronia nyctiphanis</name>
    <dbReference type="NCBI Taxonomy" id="1278244"/>
    <lineage>
        <taxon>Bacteria</taxon>
        <taxon>Pseudomonadati</taxon>
        <taxon>Pseudomonadota</taxon>
        <taxon>Gammaproteobacteria</taxon>
        <taxon>Vibrionales</taxon>
        <taxon>Vibrionaceae</taxon>
        <taxon>Veronia</taxon>
    </lineage>
</organism>
<name>A0A4V1LSJ3_9GAMM</name>
<protein>
    <submittedName>
        <fullName evidence="1">Uncharacterized protein</fullName>
    </submittedName>
</protein>
<comment type="caution">
    <text evidence="1">The sequence shown here is derived from an EMBL/GenBank/DDBJ whole genome shotgun (WGS) entry which is preliminary data.</text>
</comment>
<evidence type="ECO:0000313" key="2">
    <source>
        <dbReference type="Proteomes" id="UP000290287"/>
    </source>
</evidence>
<evidence type="ECO:0000313" key="1">
    <source>
        <dbReference type="EMBL" id="RXJ71898.1"/>
    </source>
</evidence>
<reference evidence="1 2" key="1">
    <citation type="submission" date="2017-10" db="EMBL/GenBank/DDBJ databases">
        <title>Nyctiphanis sp. nov., isolated from the stomach of the euphausiid Nyctiphanes simplex (Hansen, 1911) in the Gulf of California.</title>
        <authorList>
            <person name="Gomez-Gil B."/>
            <person name="Aguilar-Mendez M."/>
            <person name="Lopez-Cortes A."/>
            <person name="Gomez-Gutierrez J."/>
            <person name="Roque A."/>
            <person name="Lang E."/>
            <person name="Gonzalez-Castillo A."/>
        </authorList>
    </citation>
    <scope>NUCLEOTIDE SEQUENCE [LARGE SCALE GENOMIC DNA]</scope>
    <source>
        <strain evidence="1 2">CAIM 600</strain>
    </source>
</reference>
<sequence length="152" mass="17194">MPQQVNASLLQLYFRESETAAFIDHTDLPALSDQDMPGFFGWMASKRHFQSEDVSGQSYIKTCSAGYVTEITFNADGTLAEFTLFNRFPTKGQWRIEQGALEIEIEKGSNRYHARVIANKYSNIHSAIEYKNGGLHAYLKLAQVKPVDEPQL</sequence>
<dbReference type="Proteomes" id="UP000290287">
    <property type="component" value="Unassembled WGS sequence"/>
</dbReference>
<accession>A0A4V1LSJ3</accession>
<dbReference type="EMBL" id="PEIB01000030">
    <property type="protein sequence ID" value="RXJ71898.1"/>
    <property type="molecule type" value="Genomic_DNA"/>
</dbReference>
<proteinExistence type="predicted"/>
<gene>
    <name evidence="1" type="ORF">CS022_19275</name>
</gene>